<comment type="caution">
    <text evidence="2">The sequence shown here is derived from an EMBL/GenBank/DDBJ whole genome shotgun (WGS) entry which is preliminary data.</text>
</comment>
<dbReference type="SMART" id="SM00974">
    <property type="entry name" value="T5orf172"/>
    <property type="match status" value="1"/>
</dbReference>
<protein>
    <submittedName>
        <fullName evidence="2">GIY-YIG nuclease family protein</fullName>
    </submittedName>
</protein>
<reference evidence="2" key="1">
    <citation type="submission" date="2021-05" db="EMBL/GenBank/DDBJ databases">
        <authorList>
            <person name="Pietrasiak N."/>
            <person name="Ward R."/>
            <person name="Stajich J.E."/>
            <person name="Kurbessoian T."/>
        </authorList>
    </citation>
    <scope>NUCLEOTIDE SEQUENCE</scope>
    <source>
        <strain evidence="2">GSE-TBD4-15B</strain>
    </source>
</reference>
<dbReference type="AlphaFoldDB" id="A0A951U451"/>
<gene>
    <name evidence="2" type="ORF">KME07_06355</name>
</gene>
<evidence type="ECO:0000259" key="1">
    <source>
        <dbReference type="SMART" id="SM00974"/>
    </source>
</evidence>
<feature type="domain" description="Bacteriophage T5 Orf172 DNA-binding" evidence="1">
    <location>
        <begin position="9"/>
        <end position="83"/>
    </location>
</feature>
<organism evidence="2 3">
    <name type="scientific">Pegethrix bostrychoides GSE-TBD4-15B</name>
    <dbReference type="NCBI Taxonomy" id="2839662"/>
    <lineage>
        <taxon>Bacteria</taxon>
        <taxon>Bacillati</taxon>
        <taxon>Cyanobacteriota</taxon>
        <taxon>Cyanophyceae</taxon>
        <taxon>Oculatellales</taxon>
        <taxon>Oculatellaceae</taxon>
        <taxon>Pegethrix</taxon>
    </lineage>
</organism>
<dbReference type="Proteomes" id="UP000707356">
    <property type="component" value="Unassembled WGS sequence"/>
</dbReference>
<dbReference type="Pfam" id="PF13455">
    <property type="entry name" value="MUG113"/>
    <property type="match status" value="1"/>
</dbReference>
<dbReference type="EMBL" id="JAHHHV010000029">
    <property type="protein sequence ID" value="MBW4465046.1"/>
    <property type="molecule type" value="Genomic_DNA"/>
</dbReference>
<evidence type="ECO:0000313" key="3">
    <source>
        <dbReference type="Proteomes" id="UP000707356"/>
    </source>
</evidence>
<sequence>MLYLIGYREAGIYHIKIGIAANPLRRLKQLQTGNGHRLSVLKAIDCVAPRRVELGLHRQFSHYRKSGEWFELTAPVLAHLEQVMDRLAVDQLQNEQQPKSFYLVR</sequence>
<name>A0A951U451_9CYAN</name>
<proteinExistence type="predicted"/>
<dbReference type="InterPro" id="IPR018306">
    <property type="entry name" value="Phage_T5_Orf172_DNA-bd"/>
</dbReference>
<accession>A0A951U451</accession>
<evidence type="ECO:0000313" key="2">
    <source>
        <dbReference type="EMBL" id="MBW4465046.1"/>
    </source>
</evidence>
<reference evidence="2" key="2">
    <citation type="journal article" date="2022" name="Microbiol. Resour. Announc.">
        <title>Metagenome Sequencing to Explore Phylogenomics of Terrestrial Cyanobacteria.</title>
        <authorList>
            <person name="Ward R.D."/>
            <person name="Stajich J.E."/>
            <person name="Johansen J.R."/>
            <person name="Huntemann M."/>
            <person name="Clum A."/>
            <person name="Foster B."/>
            <person name="Foster B."/>
            <person name="Roux S."/>
            <person name="Palaniappan K."/>
            <person name="Varghese N."/>
            <person name="Mukherjee S."/>
            <person name="Reddy T.B.K."/>
            <person name="Daum C."/>
            <person name="Copeland A."/>
            <person name="Chen I.A."/>
            <person name="Ivanova N.N."/>
            <person name="Kyrpides N.C."/>
            <person name="Shapiro N."/>
            <person name="Eloe-Fadrosh E.A."/>
            <person name="Pietrasiak N."/>
        </authorList>
    </citation>
    <scope>NUCLEOTIDE SEQUENCE</scope>
    <source>
        <strain evidence="2">GSE-TBD4-15B</strain>
    </source>
</reference>